<name>A0AAV4VGD1_CAEEX</name>
<dbReference type="AlphaFoldDB" id="A0AAV4VGD1"/>
<dbReference type="EMBL" id="BPLR01014411">
    <property type="protein sequence ID" value="GIY68613.1"/>
    <property type="molecule type" value="Genomic_DNA"/>
</dbReference>
<reference evidence="1 2" key="1">
    <citation type="submission" date="2021-06" db="EMBL/GenBank/DDBJ databases">
        <title>Caerostris extrusa draft genome.</title>
        <authorList>
            <person name="Kono N."/>
            <person name="Arakawa K."/>
        </authorList>
    </citation>
    <scope>NUCLEOTIDE SEQUENCE [LARGE SCALE GENOMIC DNA]</scope>
</reference>
<comment type="caution">
    <text evidence="1">The sequence shown here is derived from an EMBL/GenBank/DDBJ whole genome shotgun (WGS) entry which is preliminary data.</text>
</comment>
<organism evidence="1 2">
    <name type="scientific">Caerostris extrusa</name>
    <name type="common">Bark spider</name>
    <name type="synonym">Caerostris bankana</name>
    <dbReference type="NCBI Taxonomy" id="172846"/>
    <lineage>
        <taxon>Eukaryota</taxon>
        <taxon>Metazoa</taxon>
        <taxon>Ecdysozoa</taxon>
        <taxon>Arthropoda</taxon>
        <taxon>Chelicerata</taxon>
        <taxon>Arachnida</taxon>
        <taxon>Araneae</taxon>
        <taxon>Araneomorphae</taxon>
        <taxon>Entelegynae</taxon>
        <taxon>Araneoidea</taxon>
        <taxon>Araneidae</taxon>
        <taxon>Caerostris</taxon>
    </lineage>
</organism>
<proteinExistence type="predicted"/>
<evidence type="ECO:0000313" key="1">
    <source>
        <dbReference type="EMBL" id="GIY68613.1"/>
    </source>
</evidence>
<dbReference type="Proteomes" id="UP001054945">
    <property type="component" value="Unassembled WGS sequence"/>
</dbReference>
<keyword evidence="2" id="KW-1185">Reference proteome</keyword>
<sequence>MRQSVIDIPLIHTKGHLHFGFEDSLRVCETISVSRIQQETSLVWMPFGKSVHHGVRRKILIIDYVIGCHSIQLAGSRVEKIAKVENGQMSRVVTTIHHDISPRTQETTPNPCHYDRKKGRNSTDLVKMNIYNLRYFAEVTTC</sequence>
<accession>A0AAV4VGD1</accession>
<protein>
    <submittedName>
        <fullName evidence="1">Uncharacterized protein</fullName>
    </submittedName>
</protein>
<evidence type="ECO:0000313" key="2">
    <source>
        <dbReference type="Proteomes" id="UP001054945"/>
    </source>
</evidence>
<gene>
    <name evidence="1" type="ORF">CEXT_302631</name>
</gene>